<organism evidence="19 20">
    <name type="scientific">endosymbiont of Rhynchophorus ferrugineus</name>
    <dbReference type="NCBI Taxonomy" id="1972133"/>
    <lineage>
        <taxon>Bacteria</taxon>
        <taxon>Pseudomonadati</taxon>
        <taxon>Pseudomonadota</taxon>
        <taxon>Gammaproteobacteria</taxon>
        <taxon>Candidatus Nardonella</taxon>
    </lineage>
</organism>
<comment type="function">
    <text evidence="1 15 17">Specifically methylates guanosine-37 in various tRNAs.</text>
</comment>
<dbReference type="InterPro" id="IPR023148">
    <property type="entry name" value="tRNA_m1G_MeTrfase_C_sf"/>
</dbReference>
<evidence type="ECO:0000256" key="2">
    <source>
        <dbReference type="ARBA" id="ARBA00004496"/>
    </source>
</evidence>
<evidence type="ECO:0000256" key="15">
    <source>
        <dbReference type="HAMAP-Rule" id="MF_00605"/>
    </source>
</evidence>
<keyword evidence="11 15" id="KW-0819">tRNA processing</keyword>
<dbReference type="NCBIfam" id="NF000648">
    <property type="entry name" value="PRK00026.1"/>
    <property type="match status" value="1"/>
</dbReference>
<evidence type="ECO:0000256" key="8">
    <source>
        <dbReference type="ARBA" id="ARBA00022603"/>
    </source>
</evidence>
<keyword evidence="10 15" id="KW-0949">S-adenosyl-L-methionine</keyword>
<dbReference type="PIRSF" id="PIRSF000386">
    <property type="entry name" value="tRNA_mtase"/>
    <property type="match status" value="1"/>
</dbReference>
<evidence type="ECO:0000256" key="14">
    <source>
        <dbReference type="ARBA" id="ARBA00047783"/>
    </source>
</evidence>
<gene>
    <name evidence="15 19" type="primary">trmD</name>
    <name evidence="19" type="ORF">NARRFE1_02030</name>
</gene>
<evidence type="ECO:0000256" key="12">
    <source>
        <dbReference type="ARBA" id="ARBA00029736"/>
    </source>
</evidence>
<evidence type="ECO:0000256" key="7">
    <source>
        <dbReference type="ARBA" id="ARBA00022490"/>
    </source>
</evidence>
<dbReference type="EC" id="2.1.1.228" evidence="5 15"/>
<evidence type="ECO:0000313" key="19">
    <source>
        <dbReference type="EMBL" id="BBA85138.1"/>
    </source>
</evidence>
<dbReference type="Proteomes" id="UP000289537">
    <property type="component" value="Chromosome"/>
</dbReference>
<comment type="subcellular location">
    <subcellularLocation>
        <location evidence="2 15 17">Cytoplasm</location>
    </subcellularLocation>
</comment>
<dbReference type="GO" id="GO:0002939">
    <property type="term" value="P:tRNA N1-guanine methylation"/>
    <property type="evidence" value="ECO:0007669"/>
    <property type="project" value="TreeGrafter"/>
</dbReference>
<dbReference type="OrthoDB" id="9807416at2"/>
<evidence type="ECO:0000256" key="10">
    <source>
        <dbReference type="ARBA" id="ARBA00022691"/>
    </source>
</evidence>
<dbReference type="InterPro" id="IPR029028">
    <property type="entry name" value="Alpha/beta_knot_MTases"/>
</dbReference>
<keyword evidence="9 15" id="KW-0808">Transferase</keyword>
<evidence type="ECO:0000259" key="18">
    <source>
        <dbReference type="Pfam" id="PF01746"/>
    </source>
</evidence>
<feature type="binding site" evidence="15 16">
    <location>
        <begin position="130"/>
        <end position="135"/>
    </location>
    <ligand>
        <name>S-adenosyl-L-methionine</name>
        <dbReference type="ChEBI" id="CHEBI:59789"/>
    </ligand>
</feature>
<evidence type="ECO:0000256" key="3">
    <source>
        <dbReference type="ARBA" id="ARBA00007630"/>
    </source>
</evidence>
<evidence type="ECO:0000256" key="4">
    <source>
        <dbReference type="ARBA" id="ARBA00011738"/>
    </source>
</evidence>
<evidence type="ECO:0000313" key="20">
    <source>
        <dbReference type="Proteomes" id="UP000289537"/>
    </source>
</evidence>
<dbReference type="SUPFAM" id="SSF75217">
    <property type="entry name" value="alpha/beta knot"/>
    <property type="match status" value="1"/>
</dbReference>
<dbReference type="GO" id="GO:0005829">
    <property type="term" value="C:cytosol"/>
    <property type="evidence" value="ECO:0007669"/>
    <property type="project" value="TreeGrafter"/>
</dbReference>
<feature type="domain" description="tRNA methyltransferase TRMD/TRM10-type" evidence="18">
    <location>
        <begin position="1"/>
        <end position="222"/>
    </location>
</feature>
<name>A0A2Z5T419_9GAMM</name>
<dbReference type="Gene3D" id="1.10.1270.20">
    <property type="entry name" value="tRNA(m1g37)methyltransferase, domain 2"/>
    <property type="match status" value="1"/>
</dbReference>
<dbReference type="EMBL" id="AP018161">
    <property type="protein sequence ID" value="BBA85138.1"/>
    <property type="molecule type" value="Genomic_DNA"/>
</dbReference>
<dbReference type="KEGG" id="eor:NARRFE1_02030"/>
<evidence type="ECO:0000256" key="9">
    <source>
        <dbReference type="ARBA" id="ARBA00022679"/>
    </source>
</evidence>
<dbReference type="RefSeq" id="WP_148708485.1">
    <property type="nucleotide sequence ID" value="NZ_AP018161.1"/>
</dbReference>
<evidence type="ECO:0000256" key="5">
    <source>
        <dbReference type="ARBA" id="ARBA00012807"/>
    </source>
</evidence>
<evidence type="ECO:0000256" key="16">
    <source>
        <dbReference type="PIRSR" id="PIRSR000386-1"/>
    </source>
</evidence>
<evidence type="ECO:0000256" key="11">
    <source>
        <dbReference type="ARBA" id="ARBA00022694"/>
    </source>
</evidence>
<dbReference type="NCBIfam" id="TIGR00088">
    <property type="entry name" value="trmD"/>
    <property type="match status" value="1"/>
</dbReference>
<dbReference type="Gene3D" id="3.40.1280.10">
    <property type="match status" value="1"/>
</dbReference>
<evidence type="ECO:0000256" key="13">
    <source>
        <dbReference type="ARBA" id="ARBA00033392"/>
    </source>
</evidence>
<accession>A0A2Z5T419</accession>
<dbReference type="InterPro" id="IPR016009">
    <property type="entry name" value="tRNA_MeTrfase_TRMD/TRM10"/>
</dbReference>
<reference evidence="19 20" key="1">
    <citation type="journal article" date="2017" name="Proc. Natl. Acad. Sci. U.S.A.">
        <title>Small genome symbiont underlies cuticle hardness in beetles.</title>
        <authorList>
            <person name="Anbutsu H."/>
            <person name="Moriyama M."/>
            <person name="Nikoh N."/>
            <person name="Hosokawa T."/>
            <person name="Futahashi R."/>
            <person name="Tanahashi M."/>
            <person name="Meng X.Y."/>
            <person name="Kuriwada T."/>
            <person name="Mori N."/>
            <person name="Oshima K."/>
            <person name="Hattori M."/>
            <person name="Fujie M."/>
            <person name="Satoh N."/>
            <person name="Maeda T."/>
            <person name="Shigenobu S."/>
            <person name="Koga R."/>
            <person name="Fukatsu T."/>
        </authorList>
    </citation>
    <scope>NUCLEOTIDE SEQUENCE [LARGE SCALE GENOMIC DNA]</scope>
    <source>
        <strain evidence="19">NARRFE1</strain>
    </source>
</reference>
<dbReference type="Pfam" id="PF01746">
    <property type="entry name" value="tRNA_m1G_MT"/>
    <property type="match status" value="1"/>
</dbReference>
<dbReference type="InterPro" id="IPR029026">
    <property type="entry name" value="tRNA_m1G_MTases_N"/>
</dbReference>
<dbReference type="GO" id="GO:0052906">
    <property type="term" value="F:tRNA (guanine(37)-N1)-methyltransferase activity"/>
    <property type="evidence" value="ECO:0007669"/>
    <property type="project" value="UniProtKB-UniRule"/>
</dbReference>
<proteinExistence type="inferred from homology"/>
<dbReference type="HAMAP" id="MF_00605">
    <property type="entry name" value="TrmD"/>
    <property type="match status" value="1"/>
</dbReference>
<keyword evidence="20" id="KW-1185">Reference proteome</keyword>
<protein>
    <recommendedName>
        <fullName evidence="6 15">tRNA (guanine-N(1)-)-methyltransferase</fullName>
        <ecNumber evidence="5 15">2.1.1.228</ecNumber>
    </recommendedName>
    <alternativeName>
        <fullName evidence="12 15">M1G-methyltransferase</fullName>
    </alternativeName>
    <alternativeName>
        <fullName evidence="13 15">tRNA [GM37] methyltransferase</fullName>
    </alternativeName>
</protein>
<evidence type="ECO:0000256" key="6">
    <source>
        <dbReference type="ARBA" id="ARBA00014679"/>
    </source>
</evidence>
<feature type="binding site" evidence="15 16">
    <location>
        <position position="110"/>
    </location>
    <ligand>
        <name>S-adenosyl-L-methionine</name>
        <dbReference type="ChEBI" id="CHEBI:59789"/>
    </ligand>
</feature>
<comment type="subunit">
    <text evidence="4 15 17">Homodimer.</text>
</comment>
<keyword evidence="8 15" id="KW-0489">Methyltransferase</keyword>
<sequence length="242" mass="28065">MKFIIITLFPNFINSFKNQGIIKKAIDNNIIDINIFDIKKYGNNKIDDKQYGGGKGMIIKPNPLYNCIKEAKFLLKFNCKVLYLTPKGKILNTSFIKNKLLNKNIIIICGRYKDIDERIILTEVDEEISIGDYVLSNGDLPSMILIDSIVRLLPGVISNSYKTDSFYSESNLLGYPCYTKPFIFNNIKVPEILLSGNHKLIYKWRLIKSIEKTILNRPELINFNKFNDLEKKIFYNFIKNNN</sequence>
<evidence type="ECO:0000256" key="1">
    <source>
        <dbReference type="ARBA" id="ARBA00002634"/>
    </source>
</evidence>
<comment type="catalytic activity">
    <reaction evidence="14 15 17">
        <text>guanosine(37) in tRNA + S-adenosyl-L-methionine = N(1)-methylguanosine(37) in tRNA + S-adenosyl-L-homocysteine + H(+)</text>
        <dbReference type="Rhea" id="RHEA:36899"/>
        <dbReference type="Rhea" id="RHEA-COMP:10145"/>
        <dbReference type="Rhea" id="RHEA-COMP:10147"/>
        <dbReference type="ChEBI" id="CHEBI:15378"/>
        <dbReference type="ChEBI" id="CHEBI:57856"/>
        <dbReference type="ChEBI" id="CHEBI:59789"/>
        <dbReference type="ChEBI" id="CHEBI:73542"/>
        <dbReference type="ChEBI" id="CHEBI:74269"/>
        <dbReference type="EC" id="2.1.1.228"/>
    </reaction>
</comment>
<evidence type="ECO:0000256" key="17">
    <source>
        <dbReference type="RuleBase" id="RU003464"/>
    </source>
</evidence>
<dbReference type="PANTHER" id="PTHR46417">
    <property type="entry name" value="TRNA (GUANINE-N(1)-)-METHYLTRANSFERASE"/>
    <property type="match status" value="1"/>
</dbReference>
<dbReference type="AlphaFoldDB" id="A0A2Z5T419"/>
<keyword evidence="7 15" id="KW-0963">Cytoplasm</keyword>
<dbReference type="InterPro" id="IPR002649">
    <property type="entry name" value="tRNA_m1G_MeTrfase_TrmD"/>
</dbReference>
<dbReference type="PANTHER" id="PTHR46417:SF1">
    <property type="entry name" value="TRNA (GUANINE-N(1)-)-METHYLTRANSFERASE"/>
    <property type="match status" value="1"/>
</dbReference>
<comment type="similarity">
    <text evidence="3 15 17">Belongs to the RNA methyltransferase TrmD family.</text>
</comment>